<evidence type="ECO:0000313" key="4">
    <source>
        <dbReference type="Proteomes" id="UP000683575"/>
    </source>
</evidence>
<feature type="transmembrane region" description="Helical" evidence="1">
    <location>
        <begin position="295"/>
        <end position="313"/>
    </location>
</feature>
<evidence type="ECO:0000256" key="1">
    <source>
        <dbReference type="SAM" id="Phobius"/>
    </source>
</evidence>
<feature type="transmembrane region" description="Helical" evidence="1">
    <location>
        <begin position="185"/>
        <end position="206"/>
    </location>
</feature>
<feature type="transmembrane region" description="Helical" evidence="1">
    <location>
        <begin position="396"/>
        <end position="417"/>
    </location>
</feature>
<feature type="transmembrane region" description="Helical" evidence="1">
    <location>
        <begin position="258"/>
        <end position="283"/>
    </location>
</feature>
<dbReference type="AlphaFoldDB" id="A0A975SYF3"/>
<sequence length="467" mass="49009">MFSVSFPEQASLYGFISVVFFAVGTTSLFLAVIAMGLIDSGLVRRKSVLDTWVQKLMCAMLAGFAMLIGGYALWQWQFNSALGVPNPLRQAMSDWWIGGENFRHIATELNPTLVPGADTLQSYGAFFLTWAALVGALLHSVGIERAKALPMFVLSIVAGGVVMPVIAYLTWGSAGPLSNAGTHDYVGIFAMYLLVGSWALVLAWRIGPRLGAMSFHPRTAGPAPQNLGTSAAGAGLLMVALPMPILSCGYFVPDVGYFGISLTSSGMGLVLTNLFVAYSAGAISGGVIAYVTRKPVLAIFGPIAGYVACAAGLDVFTPVETFLVALGGPVATYIGIRTMGRLGIDDTKIVPLTLFGGTYGAIVTGFVAWGTKTGGYFDGTGKYAFQHAEITPWWQIAGWAVTVAIALLSGLVVVLLLEKTVGLRVTEEQEIAGLDVSYWDSPPSEDDVDLVGAAAGPAPAVGSVRVN</sequence>
<evidence type="ECO:0000259" key="2">
    <source>
        <dbReference type="Pfam" id="PF00909"/>
    </source>
</evidence>
<dbReference type="KEGG" id="nps:KRR39_19275"/>
<dbReference type="GO" id="GO:0097272">
    <property type="term" value="P:ammonium homeostasis"/>
    <property type="evidence" value="ECO:0007669"/>
    <property type="project" value="TreeGrafter"/>
</dbReference>
<keyword evidence="4" id="KW-1185">Reference proteome</keyword>
<feature type="transmembrane region" description="Helical" evidence="1">
    <location>
        <begin position="151"/>
        <end position="173"/>
    </location>
</feature>
<feature type="transmembrane region" description="Helical" evidence="1">
    <location>
        <begin position="319"/>
        <end position="336"/>
    </location>
</feature>
<dbReference type="EMBL" id="CP077062">
    <property type="protein sequence ID" value="QWZ07548.1"/>
    <property type="molecule type" value="Genomic_DNA"/>
</dbReference>
<dbReference type="PANTHER" id="PTHR11730">
    <property type="entry name" value="AMMONIUM TRANSPORTER"/>
    <property type="match status" value="1"/>
</dbReference>
<dbReference type="RefSeq" id="WP_216939059.1">
    <property type="nucleotide sequence ID" value="NZ_CP077062.1"/>
</dbReference>
<gene>
    <name evidence="3" type="ORF">KRR39_19275</name>
</gene>
<feature type="transmembrane region" description="Helical" evidence="1">
    <location>
        <begin position="56"/>
        <end position="74"/>
    </location>
</feature>
<dbReference type="PANTHER" id="PTHR11730:SF60">
    <property type="entry name" value="RH50, ISOFORM D"/>
    <property type="match status" value="1"/>
</dbReference>
<dbReference type="GO" id="GO:0008519">
    <property type="term" value="F:ammonium channel activity"/>
    <property type="evidence" value="ECO:0007669"/>
    <property type="project" value="InterPro"/>
</dbReference>
<feature type="transmembrane region" description="Helical" evidence="1">
    <location>
        <begin position="12"/>
        <end position="35"/>
    </location>
</feature>
<dbReference type="InterPro" id="IPR024041">
    <property type="entry name" value="NH4_transpt_AmtB-like_dom"/>
</dbReference>
<proteinExistence type="predicted"/>
<name>A0A975SYF3_9ACTN</name>
<feature type="domain" description="Ammonium transporter AmtB-like" evidence="2">
    <location>
        <begin position="19"/>
        <end position="438"/>
    </location>
</feature>
<organism evidence="3 4">
    <name type="scientific">Nocardioides panacis</name>
    <dbReference type="NCBI Taxonomy" id="2849501"/>
    <lineage>
        <taxon>Bacteria</taxon>
        <taxon>Bacillati</taxon>
        <taxon>Actinomycetota</taxon>
        <taxon>Actinomycetes</taxon>
        <taxon>Propionibacteriales</taxon>
        <taxon>Nocardioidaceae</taxon>
        <taxon>Nocardioides</taxon>
    </lineage>
</organism>
<feature type="transmembrane region" description="Helical" evidence="1">
    <location>
        <begin position="227"/>
        <end position="252"/>
    </location>
</feature>
<accession>A0A975SYF3</accession>
<keyword evidence="1" id="KW-0812">Transmembrane</keyword>
<dbReference type="Pfam" id="PF00909">
    <property type="entry name" value="Ammonium_transp"/>
    <property type="match status" value="1"/>
</dbReference>
<dbReference type="Proteomes" id="UP000683575">
    <property type="component" value="Chromosome"/>
</dbReference>
<feature type="transmembrane region" description="Helical" evidence="1">
    <location>
        <begin position="120"/>
        <end position="139"/>
    </location>
</feature>
<keyword evidence="1" id="KW-0472">Membrane</keyword>
<dbReference type="GO" id="GO:0005886">
    <property type="term" value="C:plasma membrane"/>
    <property type="evidence" value="ECO:0007669"/>
    <property type="project" value="TreeGrafter"/>
</dbReference>
<protein>
    <recommendedName>
        <fullName evidence="2">Ammonium transporter AmtB-like domain-containing protein</fullName>
    </recommendedName>
</protein>
<reference evidence="3" key="1">
    <citation type="submission" date="2021-06" db="EMBL/GenBank/DDBJ databases">
        <title>Complete genome sequence of Nocardioides sp. G188.</title>
        <authorList>
            <person name="Im W.-T."/>
        </authorList>
    </citation>
    <scope>NUCLEOTIDE SEQUENCE</scope>
    <source>
        <strain evidence="3">G188</strain>
    </source>
</reference>
<keyword evidence="1" id="KW-1133">Transmembrane helix</keyword>
<feature type="transmembrane region" description="Helical" evidence="1">
    <location>
        <begin position="348"/>
        <end position="369"/>
    </location>
</feature>
<evidence type="ECO:0000313" key="3">
    <source>
        <dbReference type="EMBL" id="QWZ07548.1"/>
    </source>
</evidence>